<dbReference type="AlphaFoldDB" id="A0A255XLF8"/>
<gene>
    <name evidence="1" type="ORF">CHR90_12505</name>
</gene>
<name>A0A255XLF8_9PROT</name>
<dbReference type="EMBL" id="NOXS01000033">
    <property type="protein sequence ID" value="OYQ17796.1"/>
    <property type="molecule type" value="Genomic_DNA"/>
</dbReference>
<organism evidence="1 2">
    <name type="scientific">Elstera cyanobacteriorum</name>
    <dbReference type="NCBI Taxonomy" id="2022747"/>
    <lineage>
        <taxon>Bacteria</taxon>
        <taxon>Pseudomonadati</taxon>
        <taxon>Pseudomonadota</taxon>
        <taxon>Alphaproteobacteria</taxon>
        <taxon>Rhodospirillales</taxon>
        <taxon>Rhodospirillaceae</taxon>
        <taxon>Elstera</taxon>
    </lineage>
</organism>
<keyword evidence="2" id="KW-1185">Reference proteome</keyword>
<protein>
    <recommendedName>
        <fullName evidence="3">Pyridoxamine 5'-phosphate oxidase putative domain-containing protein</fullName>
    </recommendedName>
</protein>
<evidence type="ECO:0000313" key="1">
    <source>
        <dbReference type="EMBL" id="OYQ17796.1"/>
    </source>
</evidence>
<accession>A0A255XLF8</accession>
<reference evidence="1 2" key="1">
    <citation type="submission" date="2017-07" db="EMBL/GenBank/DDBJ databases">
        <title>Elstera cyanobacteriorum sp. nov., a novel bacterium isolated from cyanobacterial aggregates in a eutrophic lake.</title>
        <authorList>
            <person name="Cai H."/>
        </authorList>
    </citation>
    <scope>NUCLEOTIDE SEQUENCE [LARGE SCALE GENOMIC DNA]</scope>
    <source>
        <strain evidence="1 2">TH019</strain>
    </source>
</reference>
<comment type="caution">
    <text evidence="1">The sequence shown here is derived from an EMBL/GenBank/DDBJ whole genome shotgun (WGS) entry which is preliminary data.</text>
</comment>
<proteinExistence type="predicted"/>
<dbReference type="OrthoDB" id="2618648at2"/>
<evidence type="ECO:0000313" key="2">
    <source>
        <dbReference type="Proteomes" id="UP000216361"/>
    </source>
</evidence>
<dbReference type="RefSeq" id="WP_094409358.1">
    <property type="nucleotide sequence ID" value="NZ_BMJZ01000002.1"/>
</dbReference>
<sequence>MAAQVYPSPDLARFLEGPITAVLAVAGPGGIPVITRGIACQWRGDEVGIFLNGLDRTMIDPVPPLGASVAGVMCRPTSLQTYQIKGRFLGLRDADAGEQHWLLGAVERMVVEFQKVDYPEPQSRAYLGYDPALLTVFRYRPEAIFDQTPGPQAGRQIAGAA</sequence>
<evidence type="ECO:0008006" key="3">
    <source>
        <dbReference type="Google" id="ProtNLM"/>
    </source>
</evidence>
<dbReference type="Proteomes" id="UP000216361">
    <property type="component" value="Unassembled WGS sequence"/>
</dbReference>